<evidence type="ECO:0000313" key="1">
    <source>
        <dbReference type="EMBL" id="KAK3279100.1"/>
    </source>
</evidence>
<proteinExistence type="predicted"/>
<keyword evidence="2" id="KW-1185">Reference proteome</keyword>
<organism evidence="1 2">
    <name type="scientific">Cymbomonas tetramitiformis</name>
    <dbReference type="NCBI Taxonomy" id="36881"/>
    <lineage>
        <taxon>Eukaryota</taxon>
        <taxon>Viridiplantae</taxon>
        <taxon>Chlorophyta</taxon>
        <taxon>Pyramimonadophyceae</taxon>
        <taxon>Pyramimonadales</taxon>
        <taxon>Pyramimonadaceae</taxon>
        <taxon>Cymbomonas</taxon>
    </lineage>
</organism>
<accession>A0AAE0GIZ8</accession>
<comment type="caution">
    <text evidence="1">The sequence shown here is derived from an EMBL/GenBank/DDBJ whole genome shotgun (WGS) entry which is preliminary data.</text>
</comment>
<protein>
    <submittedName>
        <fullName evidence="1">Uncharacterized protein</fullName>
    </submittedName>
</protein>
<reference evidence="1 2" key="1">
    <citation type="journal article" date="2015" name="Genome Biol. Evol.">
        <title>Comparative Genomics of a Bacterivorous Green Alga Reveals Evolutionary Causalities and Consequences of Phago-Mixotrophic Mode of Nutrition.</title>
        <authorList>
            <person name="Burns J.A."/>
            <person name="Paasch A."/>
            <person name="Narechania A."/>
            <person name="Kim E."/>
        </authorList>
    </citation>
    <scope>NUCLEOTIDE SEQUENCE [LARGE SCALE GENOMIC DNA]</scope>
    <source>
        <strain evidence="1 2">PLY_AMNH</strain>
    </source>
</reference>
<dbReference type="AlphaFoldDB" id="A0AAE0GIZ8"/>
<dbReference type="Proteomes" id="UP001190700">
    <property type="component" value="Unassembled WGS sequence"/>
</dbReference>
<name>A0AAE0GIZ8_9CHLO</name>
<gene>
    <name evidence="1" type="ORF">CYMTET_13002</name>
</gene>
<evidence type="ECO:0000313" key="2">
    <source>
        <dbReference type="Proteomes" id="UP001190700"/>
    </source>
</evidence>
<dbReference type="EMBL" id="LGRX02005131">
    <property type="protein sequence ID" value="KAK3279100.1"/>
    <property type="molecule type" value="Genomic_DNA"/>
</dbReference>
<sequence length="236" mass="26290">MDASSTASPLDGKRVLSEFARRLLHCDDPFQDTSDLLAVRVVADKDPHGAISDFNAALAAAHRRSTLSESDVNAIFSKALDQTFYQLVMSRLLLHDQREDTNLLTMQQWTLRRPPDAGHFIPDDGDPLTNLRDMVLELNKQVTVLTTKTADGSRGFTPRAEKLKNELSRKIHFAAGPLKEGGNWSQSVSNKVAFHKGTGREGSNCDGWNIVDRRDFPRGEAQRQVRIDGIEPAKKQ</sequence>